<keyword evidence="6 8" id="KW-0456">Lyase</keyword>
<dbReference type="InterPro" id="IPR036398">
    <property type="entry name" value="CA_dom_sf"/>
</dbReference>
<sequence>MYKNGPACSPLNPFYPAAAFTRDQRGCSVRDHADSKRAVSVASAGGQQFIVHTDTTRARVMAAEWGYSPTNGPDVWARLFPQAGGARQSPVDICTSIASSDSNLEMKKLTFAYESQSDLRILNTGHGWKVEAPQSGSRLEGGPLGEDIYQLEQFHCHWGETSAEGSEHTVDGRAYAGELHLVHWNTTKYQSFAEAAQHPDGLAVLGVFFDVGNESNDEIEKIVSTLSEIKFKGQFTDIPDVIDPTTFLPSGLGYWTYLGSLTTPPCNECVIWIVYKEPITVTEEQLVQFRCLSACSGEAEEFIVKNYRPPQPLGNRALRECNAA</sequence>
<dbReference type="EMBL" id="CADEPI010000445">
    <property type="protein sequence ID" value="CAB3385988.1"/>
    <property type="molecule type" value="Genomic_DNA"/>
</dbReference>
<protein>
    <recommendedName>
        <fullName evidence="3 8">Carbonic anhydrase</fullName>
        <ecNumber evidence="3 8">4.2.1.1</ecNumber>
    </recommendedName>
</protein>
<gene>
    <name evidence="10" type="ORF">CLODIP_2_CD09077</name>
</gene>
<dbReference type="OrthoDB" id="429145at2759"/>
<evidence type="ECO:0000259" key="9">
    <source>
        <dbReference type="PROSITE" id="PS51144"/>
    </source>
</evidence>
<name>A0A8S1DZ67_9INSE</name>
<evidence type="ECO:0000256" key="7">
    <source>
        <dbReference type="ARBA" id="ARBA00048348"/>
    </source>
</evidence>
<dbReference type="Gene3D" id="3.10.200.10">
    <property type="entry name" value="Alpha carbonic anhydrase"/>
    <property type="match status" value="1"/>
</dbReference>
<comment type="function">
    <text evidence="8">Reversible hydration of carbon dioxide.</text>
</comment>
<dbReference type="Pfam" id="PF00194">
    <property type="entry name" value="Carb_anhydrase"/>
    <property type="match status" value="1"/>
</dbReference>
<keyword evidence="11" id="KW-1185">Reference proteome</keyword>
<dbReference type="PANTHER" id="PTHR18952">
    <property type="entry name" value="CARBONIC ANHYDRASE"/>
    <property type="match status" value="1"/>
</dbReference>
<dbReference type="GO" id="GO:0008270">
    <property type="term" value="F:zinc ion binding"/>
    <property type="evidence" value="ECO:0007669"/>
    <property type="project" value="UniProtKB-UniRule"/>
</dbReference>
<dbReference type="EC" id="4.2.1.1" evidence="3 8"/>
<dbReference type="Proteomes" id="UP000494165">
    <property type="component" value="Unassembled WGS sequence"/>
</dbReference>
<comment type="catalytic activity">
    <reaction evidence="7 8">
        <text>hydrogencarbonate + H(+) = CO2 + H2O</text>
        <dbReference type="Rhea" id="RHEA:10748"/>
        <dbReference type="ChEBI" id="CHEBI:15377"/>
        <dbReference type="ChEBI" id="CHEBI:15378"/>
        <dbReference type="ChEBI" id="CHEBI:16526"/>
        <dbReference type="ChEBI" id="CHEBI:17544"/>
        <dbReference type="EC" id="4.2.1.1"/>
    </reaction>
</comment>
<evidence type="ECO:0000256" key="2">
    <source>
        <dbReference type="ARBA" id="ARBA00010718"/>
    </source>
</evidence>
<evidence type="ECO:0000313" key="11">
    <source>
        <dbReference type="Proteomes" id="UP000494165"/>
    </source>
</evidence>
<dbReference type="SMART" id="SM01057">
    <property type="entry name" value="Carb_anhydrase"/>
    <property type="match status" value="1"/>
</dbReference>
<evidence type="ECO:0000256" key="8">
    <source>
        <dbReference type="RuleBase" id="RU367011"/>
    </source>
</evidence>
<evidence type="ECO:0000313" key="10">
    <source>
        <dbReference type="EMBL" id="CAB3385988.1"/>
    </source>
</evidence>
<comment type="similarity">
    <text evidence="2 8">Belongs to the alpha-carbonic anhydrase family.</text>
</comment>
<comment type="caution">
    <text evidence="10">The sequence shown here is derived from an EMBL/GenBank/DDBJ whole genome shotgun (WGS) entry which is preliminary data.</text>
</comment>
<evidence type="ECO:0000256" key="5">
    <source>
        <dbReference type="ARBA" id="ARBA00022833"/>
    </source>
</evidence>
<evidence type="ECO:0000256" key="1">
    <source>
        <dbReference type="ARBA" id="ARBA00001947"/>
    </source>
</evidence>
<feature type="domain" description="Alpha-carbonic anhydrase" evidence="9">
    <location>
        <begin position="63"/>
        <end position="322"/>
    </location>
</feature>
<dbReference type="PROSITE" id="PS00162">
    <property type="entry name" value="ALPHA_CA_1"/>
    <property type="match status" value="1"/>
</dbReference>
<dbReference type="GO" id="GO:0004089">
    <property type="term" value="F:carbonate dehydratase activity"/>
    <property type="evidence" value="ECO:0007669"/>
    <property type="project" value="UniProtKB-UniRule"/>
</dbReference>
<dbReference type="InterPro" id="IPR018338">
    <property type="entry name" value="Carbonic_anhydrase_a-class_CS"/>
</dbReference>
<evidence type="ECO:0000256" key="4">
    <source>
        <dbReference type="ARBA" id="ARBA00022723"/>
    </source>
</evidence>
<dbReference type="InterPro" id="IPR001148">
    <property type="entry name" value="CA_dom"/>
</dbReference>
<dbReference type="GO" id="GO:0005737">
    <property type="term" value="C:cytoplasm"/>
    <property type="evidence" value="ECO:0007669"/>
    <property type="project" value="TreeGrafter"/>
</dbReference>
<evidence type="ECO:0000256" key="6">
    <source>
        <dbReference type="ARBA" id="ARBA00023239"/>
    </source>
</evidence>
<comment type="cofactor">
    <cofactor evidence="1 8">
        <name>Zn(2+)</name>
        <dbReference type="ChEBI" id="CHEBI:29105"/>
    </cofactor>
</comment>
<dbReference type="InterPro" id="IPR023561">
    <property type="entry name" value="Carbonic_anhydrase_a-class"/>
</dbReference>
<keyword evidence="5 8" id="KW-0862">Zinc</keyword>
<dbReference type="AlphaFoldDB" id="A0A8S1DZ67"/>
<dbReference type="PROSITE" id="PS51144">
    <property type="entry name" value="ALPHA_CA_2"/>
    <property type="match status" value="1"/>
</dbReference>
<accession>A0A8S1DZ67</accession>
<keyword evidence="4 8" id="KW-0479">Metal-binding</keyword>
<evidence type="ECO:0000256" key="3">
    <source>
        <dbReference type="ARBA" id="ARBA00012925"/>
    </source>
</evidence>
<reference evidence="10 11" key="1">
    <citation type="submission" date="2020-04" db="EMBL/GenBank/DDBJ databases">
        <authorList>
            <person name="Alioto T."/>
            <person name="Alioto T."/>
            <person name="Gomez Garrido J."/>
        </authorList>
    </citation>
    <scope>NUCLEOTIDE SEQUENCE [LARGE SCALE GENOMIC DNA]</scope>
</reference>
<dbReference type="PANTHER" id="PTHR18952:SF141">
    <property type="entry name" value="CARBONIC ANHYDRASE"/>
    <property type="match status" value="1"/>
</dbReference>
<proteinExistence type="inferred from homology"/>
<organism evidence="10 11">
    <name type="scientific">Cloeon dipterum</name>
    <dbReference type="NCBI Taxonomy" id="197152"/>
    <lineage>
        <taxon>Eukaryota</taxon>
        <taxon>Metazoa</taxon>
        <taxon>Ecdysozoa</taxon>
        <taxon>Arthropoda</taxon>
        <taxon>Hexapoda</taxon>
        <taxon>Insecta</taxon>
        <taxon>Pterygota</taxon>
        <taxon>Palaeoptera</taxon>
        <taxon>Ephemeroptera</taxon>
        <taxon>Pisciforma</taxon>
        <taxon>Baetidae</taxon>
        <taxon>Cloeon</taxon>
    </lineage>
</organism>
<dbReference type="SUPFAM" id="SSF51069">
    <property type="entry name" value="Carbonic anhydrase"/>
    <property type="match status" value="1"/>
</dbReference>